<dbReference type="RefSeq" id="WP_105356985.1">
    <property type="nucleotide sequence ID" value="NZ_PUIA01000064.1"/>
</dbReference>
<name>A0A2S8F3Q3_9BACT</name>
<comment type="caution">
    <text evidence="2">The sequence shown here is derived from an EMBL/GenBank/DDBJ whole genome shotgun (WGS) entry which is preliminary data.</text>
</comment>
<gene>
    <name evidence="2" type="ORF">C5Y96_19895</name>
</gene>
<evidence type="ECO:0000313" key="3">
    <source>
        <dbReference type="Proteomes" id="UP000240009"/>
    </source>
</evidence>
<proteinExistence type="predicted"/>
<dbReference type="Proteomes" id="UP000240009">
    <property type="component" value="Unassembled WGS sequence"/>
</dbReference>
<organism evidence="2 3">
    <name type="scientific">Blastopirellula marina</name>
    <dbReference type="NCBI Taxonomy" id="124"/>
    <lineage>
        <taxon>Bacteria</taxon>
        <taxon>Pseudomonadati</taxon>
        <taxon>Planctomycetota</taxon>
        <taxon>Planctomycetia</taxon>
        <taxon>Pirellulales</taxon>
        <taxon>Pirellulaceae</taxon>
        <taxon>Blastopirellula</taxon>
    </lineage>
</organism>
<sequence>MALVRMAGAFFAYLCVATVLAQVICVAVFANSGTFTKDRFYSLMAIVYGIDEDAIREEVQNKDEPEEDHEEPDMQQIIDERAQRHLALDFRLQALDTGIENLRNMQSSLMEERRRYDQLKQGFDQRLKALEDGVLDEAIVEVQRTLEALDPRQAKEQILMMLQRDDEAMTDVVKIVKAMSTDKRKKIMGEFRSEDEQQKLADILDEIRRGVPDTEILGDARDQLQQFAPPSK</sequence>
<evidence type="ECO:0000256" key="1">
    <source>
        <dbReference type="SAM" id="SignalP"/>
    </source>
</evidence>
<reference evidence="2 3" key="1">
    <citation type="submission" date="2018-02" db="EMBL/GenBank/DDBJ databases">
        <title>Comparative genomes isolates from brazilian mangrove.</title>
        <authorList>
            <person name="Araujo J.E."/>
            <person name="Taketani R.G."/>
            <person name="Silva M.C.P."/>
            <person name="Loureco M.V."/>
            <person name="Andreote F.D."/>
        </authorList>
    </citation>
    <scope>NUCLEOTIDE SEQUENCE [LARGE SCALE GENOMIC DNA]</scope>
    <source>
        <strain evidence="2 3">HEX-2 MGV</strain>
    </source>
</reference>
<feature type="signal peptide" evidence="1">
    <location>
        <begin position="1"/>
        <end position="21"/>
    </location>
</feature>
<evidence type="ECO:0008006" key="4">
    <source>
        <dbReference type="Google" id="ProtNLM"/>
    </source>
</evidence>
<evidence type="ECO:0000313" key="2">
    <source>
        <dbReference type="EMBL" id="PQO26747.1"/>
    </source>
</evidence>
<accession>A0A2S8F3Q3</accession>
<feature type="chain" id="PRO_5015711069" description="Magnesium transporter MgtE intracellular domain-containing protein" evidence="1">
    <location>
        <begin position="22"/>
        <end position="232"/>
    </location>
</feature>
<dbReference type="EMBL" id="PUIA01000064">
    <property type="protein sequence ID" value="PQO26747.1"/>
    <property type="molecule type" value="Genomic_DNA"/>
</dbReference>
<dbReference type="AlphaFoldDB" id="A0A2S8F3Q3"/>
<dbReference type="OrthoDB" id="259971at2"/>
<keyword evidence="1" id="KW-0732">Signal</keyword>
<protein>
    <recommendedName>
        <fullName evidence="4">Magnesium transporter MgtE intracellular domain-containing protein</fullName>
    </recommendedName>
</protein>